<evidence type="ECO:0000256" key="5">
    <source>
        <dbReference type="ARBA" id="ARBA00023098"/>
    </source>
</evidence>
<keyword evidence="7 10" id="KW-0012">Acyltransferase</keyword>
<dbReference type="EMBL" id="LDSN01000004">
    <property type="protein sequence ID" value="KTT20172.1"/>
    <property type="molecule type" value="Genomic_DNA"/>
</dbReference>
<evidence type="ECO:0000256" key="3">
    <source>
        <dbReference type="ARBA" id="ARBA00022692"/>
    </source>
</evidence>
<evidence type="ECO:0000256" key="1">
    <source>
        <dbReference type="ARBA" id="ARBA00004370"/>
    </source>
</evidence>
<protein>
    <submittedName>
        <fullName evidence="9">1-acyl-sn-glycerol-3-phosphate acyltransferase</fullName>
    </submittedName>
    <submittedName>
        <fullName evidence="10">Glycerol acyltransferase</fullName>
    </submittedName>
</protein>
<keyword evidence="5" id="KW-0443">Lipid metabolism</keyword>
<dbReference type="RefSeq" id="WP_058637132.1">
    <property type="nucleotide sequence ID" value="NZ_CP019952.1"/>
</dbReference>
<evidence type="ECO:0000313" key="9">
    <source>
        <dbReference type="EMBL" id="AQW67528.1"/>
    </source>
</evidence>
<evidence type="ECO:0000256" key="2">
    <source>
        <dbReference type="ARBA" id="ARBA00022679"/>
    </source>
</evidence>
<dbReference type="GO" id="GO:0016746">
    <property type="term" value="F:acyltransferase activity"/>
    <property type="evidence" value="ECO:0007669"/>
    <property type="project" value="UniProtKB-KW"/>
</dbReference>
<proteinExistence type="predicted"/>
<name>A0AAJ0PGR7_9PSED</name>
<dbReference type="SMART" id="SM00563">
    <property type="entry name" value="PlsC"/>
    <property type="match status" value="1"/>
</dbReference>
<dbReference type="EMBL" id="CP019952">
    <property type="protein sequence ID" value="AQW67528.1"/>
    <property type="molecule type" value="Genomic_DNA"/>
</dbReference>
<dbReference type="CDD" id="cd07989">
    <property type="entry name" value="LPLAT_AGPAT-like"/>
    <property type="match status" value="1"/>
</dbReference>
<dbReference type="AlphaFoldDB" id="A0AAJ0PGR7"/>
<feature type="domain" description="Phospholipid/glycerol acyltransferase" evidence="8">
    <location>
        <begin position="60"/>
        <end position="171"/>
    </location>
</feature>
<dbReference type="PANTHER" id="PTHR23063">
    <property type="entry name" value="PHOSPHOLIPID ACYLTRANSFERASE"/>
    <property type="match status" value="1"/>
</dbReference>
<sequence length="250" mass="27566">MLLVVVLGLLMASLLVIGMHLGIKTSLERRQRWTRLFMRRLVAALPFEVCVTGKLPSTPMLWVGNHVSWTDIPLLGMLAPMSFLSKAEVRHWPLAGWLAEQAGTLFIRRGAGDGQQLRVQIGQQLVTGHPMLLFPEGTTTDGHQLRTFHGRLLAAAIDQGIAVQPVAIQYQRRGQIDSLAPFVGDDDLVSHLLRLLAQPRGQVRIHLLDPLTSHGKGRTLLALQAQRSIHQALYGTPEPPVLHRPCATAT</sequence>
<keyword evidence="12" id="KW-1185">Reference proteome</keyword>
<evidence type="ECO:0000256" key="7">
    <source>
        <dbReference type="ARBA" id="ARBA00023315"/>
    </source>
</evidence>
<keyword evidence="6" id="KW-0472">Membrane</keyword>
<dbReference type="Proteomes" id="UP000071644">
    <property type="component" value="Unassembled WGS sequence"/>
</dbReference>
<comment type="subcellular location">
    <subcellularLocation>
        <location evidence="1">Membrane</location>
    </subcellularLocation>
</comment>
<reference evidence="9 12" key="2">
    <citation type="submission" date="2017-02" db="EMBL/GenBank/DDBJ databases">
        <authorList>
            <person name="Guo L."/>
        </authorList>
    </citation>
    <scope>NUCLEOTIDE SEQUENCE [LARGE SCALE GENOMIC DNA]</scope>
    <source>
        <strain evidence="9 12">PRS09-11288</strain>
    </source>
</reference>
<accession>A0AAJ0PGR7</accession>
<dbReference type="Proteomes" id="UP000191010">
    <property type="component" value="Chromosome"/>
</dbReference>
<evidence type="ECO:0000313" key="11">
    <source>
        <dbReference type="Proteomes" id="UP000071644"/>
    </source>
</evidence>
<keyword evidence="4" id="KW-1133">Transmembrane helix</keyword>
<evidence type="ECO:0000313" key="12">
    <source>
        <dbReference type="Proteomes" id="UP000191010"/>
    </source>
</evidence>
<evidence type="ECO:0000256" key="6">
    <source>
        <dbReference type="ARBA" id="ARBA00023136"/>
    </source>
</evidence>
<dbReference type="PANTHER" id="PTHR23063:SF52">
    <property type="entry name" value="LYSOPHOSPHATIDYLCHOLINE ACYLTRANSFERASE"/>
    <property type="match status" value="1"/>
</dbReference>
<dbReference type="Pfam" id="PF01553">
    <property type="entry name" value="Acyltransferase"/>
    <property type="match status" value="1"/>
</dbReference>
<keyword evidence="2" id="KW-0808">Transferase</keyword>
<keyword evidence="3" id="KW-0812">Transmembrane</keyword>
<dbReference type="GO" id="GO:0006629">
    <property type="term" value="P:lipid metabolic process"/>
    <property type="evidence" value="ECO:0007669"/>
    <property type="project" value="UniProtKB-KW"/>
</dbReference>
<dbReference type="InterPro" id="IPR002123">
    <property type="entry name" value="Plipid/glycerol_acylTrfase"/>
</dbReference>
<dbReference type="SUPFAM" id="SSF69593">
    <property type="entry name" value="Glycerol-3-phosphate (1)-acyltransferase"/>
    <property type="match status" value="1"/>
</dbReference>
<evidence type="ECO:0000313" key="10">
    <source>
        <dbReference type="EMBL" id="KTT20172.1"/>
    </source>
</evidence>
<gene>
    <name evidence="9" type="ORF">B2J77_04385</name>
    <name evidence="10" type="ORF">NS96R_00755</name>
</gene>
<organism evidence="10 11">
    <name type="scientific">Pseudomonas parafulva</name>
    <dbReference type="NCBI Taxonomy" id="157782"/>
    <lineage>
        <taxon>Bacteria</taxon>
        <taxon>Pseudomonadati</taxon>
        <taxon>Pseudomonadota</taxon>
        <taxon>Gammaproteobacteria</taxon>
        <taxon>Pseudomonadales</taxon>
        <taxon>Pseudomonadaceae</taxon>
        <taxon>Pseudomonas</taxon>
    </lineage>
</organism>
<evidence type="ECO:0000259" key="8">
    <source>
        <dbReference type="SMART" id="SM00563"/>
    </source>
</evidence>
<evidence type="ECO:0000256" key="4">
    <source>
        <dbReference type="ARBA" id="ARBA00022989"/>
    </source>
</evidence>
<dbReference type="GO" id="GO:0016020">
    <property type="term" value="C:membrane"/>
    <property type="evidence" value="ECO:0007669"/>
    <property type="project" value="UniProtKB-SubCell"/>
</dbReference>
<reference evidence="10 11" key="1">
    <citation type="journal article" date="2016" name="Front. Microbiol.">
        <title>Genomic Resource of Rice Seed Associated Bacteria.</title>
        <authorList>
            <person name="Midha S."/>
            <person name="Bansal K."/>
            <person name="Sharma S."/>
            <person name="Kumar N."/>
            <person name="Patil P.P."/>
            <person name="Chaudhry V."/>
            <person name="Patil P.B."/>
        </authorList>
    </citation>
    <scope>NUCLEOTIDE SEQUENCE [LARGE SCALE GENOMIC DNA]</scope>
    <source>
        <strain evidence="10 11">NS96</strain>
    </source>
</reference>